<dbReference type="EMBL" id="JADJMH010000005">
    <property type="protein sequence ID" value="MBK7674703.1"/>
    <property type="molecule type" value="Genomic_DNA"/>
</dbReference>
<protein>
    <submittedName>
        <fullName evidence="8">Site-specific integrase</fullName>
    </submittedName>
</protein>
<dbReference type="GO" id="GO:0003677">
    <property type="term" value="F:DNA binding"/>
    <property type="evidence" value="ECO:0007669"/>
    <property type="project" value="UniProtKB-UniRule"/>
</dbReference>
<comment type="similarity">
    <text evidence="1">Belongs to the 'phage' integrase family.</text>
</comment>
<dbReference type="PANTHER" id="PTHR30349">
    <property type="entry name" value="PHAGE INTEGRASE-RELATED"/>
    <property type="match status" value="1"/>
</dbReference>
<dbReference type="InterPro" id="IPR004107">
    <property type="entry name" value="Integrase_SAM-like_N"/>
</dbReference>
<dbReference type="InterPro" id="IPR002104">
    <property type="entry name" value="Integrase_catalytic"/>
</dbReference>
<name>A0A935PWM0_9PROT</name>
<dbReference type="InterPro" id="IPR044068">
    <property type="entry name" value="CB"/>
</dbReference>
<gene>
    <name evidence="8" type="ORF">IPJ27_07985</name>
</gene>
<dbReference type="Pfam" id="PF00589">
    <property type="entry name" value="Phage_integrase"/>
    <property type="match status" value="1"/>
</dbReference>
<evidence type="ECO:0000256" key="2">
    <source>
        <dbReference type="ARBA" id="ARBA00022908"/>
    </source>
</evidence>
<dbReference type="Proteomes" id="UP000697998">
    <property type="component" value="Unassembled WGS sequence"/>
</dbReference>
<evidence type="ECO:0000313" key="8">
    <source>
        <dbReference type="EMBL" id="MBK7674703.1"/>
    </source>
</evidence>
<dbReference type="InterPro" id="IPR050090">
    <property type="entry name" value="Tyrosine_recombinase_XerCD"/>
</dbReference>
<reference evidence="8 9" key="1">
    <citation type="submission" date="2020-10" db="EMBL/GenBank/DDBJ databases">
        <title>Connecting structure to function with the recovery of over 1000 high-quality activated sludge metagenome-assembled genomes encoding full-length rRNA genes using long-read sequencing.</title>
        <authorList>
            <person name="Singleton C.M."/>
            <person name="Petriglieri F."/>
            <person name="Kristensen J.M."/>
            <person name="Kirkegaard R.H."/>
            <person name="Michaelsen T.Y."/>
            <person name="Andersen M.H."/>
            <person name="Karst S.M."/>
            <person name="Dueholm M.S."/>
            <person name="Nielsen P.H."/>
            <person name="Albertsen M."/>
        </authorList>
    </citation>
    <scope>NUCLEOTIDE SEQUENCE [LARGE SCALE GENOMIC DNA]</scope>
    <source>
        <strain evidence="8">EsbW_18-Q3-R4-48_BATAC.285</strain>
    </source>
</reference>
<evidence type="ECO:0000259" key="6">
    <source>
        <dbReference type="PROSITE" id="PS51898"/>
    </source>
</evidence>
<dbReference type="Gene3D" id="1.10.150.130">
    <property type="match status" value="1"/>
</dbReference>
<evidence type="ECO:0000256" key="4">
    <source>
        <dbReference type="ARBA" id="ARBA00023172"/>
    </source>
</evidence>
<dbReference type="SUPFAM" id="SSF56349">
    <property type="entry name" value="DNA breaking-rejoining enzymes"/>
    <property type="match status" value="1"/>
</dbReference>
<dbReference type="PANTHER" id="PTHR30349:SF64">
    <property type="entry name" value="PROPHAGE INTEGRASE INTD-RELATED"/>
    <property type="match status" value="1"/>
</dbReference>
<evidence type="ECO:0000259" key="7">
    <source>
        <dbReference type="PROSITE" id="PS51900"/>
    </source>
</evidence>
<evidence type="ECO:0000256" key="1">
    <source>
        <dbReference type="ARBA" id="ARBA00008857"/>
    </source>
</evidence>
<dbReference type="Gene3D" id="1.10.443.10">
    <property type="entry name" value="Intergrase catalytic core"/>
    <property type="match status" value="1"/>
</dbReference>
<dbReference type="InterPro" id="IPR013762">
    <property type="entry name" value="Integrase-like_cat_sf"/>
</dbReference>
<evidence type="ECO:0000256" key="3">
    <source>
        <dbReference type="ARBA" id="ARBA00023125"/>
    </source>
</evidence>
<accession>A0A935PWM0</accession>
<dbReference type="PROSITE" id="PS51900">
    <property type="entry name" value="CB"/>
    <property type="match status" value="1"/>
</dbReference>
<sequence length="282" mass="31473">MSELRERMSNAMCLRGMAARTQEAYIGALVELAKYYQRSPADLRVEEVQAYLLHLIRDKKLAYASVNQASCAFRFLYRRVLGRPEAGFDIPMAKVPQRLPQILSREEVARLIDSARTLRGRTLLMTTYAAGLRVSEVCALQVGDIESAADRMCLKVRQGKGGKDRYTLLSPHLLAALRTYWRDTRPRLWLFANRAGTGPMEIQTAQRIYYAARNAAGIAPEGGIHGLRHAFATHLLEAGVDLYSIGRLLGHGHLSTTSRYLHLARSKLTGNPSPLDLLDPPS</sequence>
<dbReference type="PROSITE" id="PS51898">
    <property type="entry name" value="TYR_RECOMBINASE"/>
    <property type="match status" value="1"/>
</dbReference>
<proteinExistence type="inferred from homology"/>
<organism evidence="8 9">
    <name type="scientific">Candidatus Accumulibacter proximus</name>
    <dbReference type="NCBI Taxonomy" id="2954385"/>
    <lineage>
        <taxon>Bacteria</taxon>
        <taxon>Pseudomonadati</taxon>
        <taxon>Pseudomonadota</taxon>
        <taxon>Betaproteobacteria</taxon>
        <taxon>Candidatus Accumulibacter</taxon>
    </lineage>
</organism>
<dbReference type="InterPro" id="IPR011010">
    <property type="entry name" value="DNA_brk_join_enz"/>
</dbReference>
<feature type="domain" description="Core-binding (CB)" evidence="7">
    <location>
        <begin position="1"/>
        <end position="81"/>
    </location>
</feature>
<dbReference type="GO" id="GO:0006310">
    <property type="term" value="P:DNA recombination"/>
    <property type="evidence" value="ECO:0007669"/>
    <property type="project" value="UniProtKB-KW"/>
</dbReference>
<dbReference type="Pfam" id="PF13495">
    <property type="entry name" value="Phage_int_SAM_4"/>
    <property type="match status" value="1"/>
</dbReference>
<evidence type="ECO:0000313" key="9">
    <source>
        <dbReference type="Proteomes" id="UP000697998"/>
    </source>
</evidence>
<comment type="caution">
    <text evidence="8">The sequence shown here is derived from an EMBL/GenBank/DDBJ whole genome shotgun (WGS) entry which is preliminary data.</text>
</comment>
<keyword evidence="2" id="KW-0229">DNA integration</keyword>
<dbReference type="InterPro" id="IPR010998">
    <property type="entry name" value="Integrase_recombinase_N"/>
</dbReference>
<keyword evidence="4" id="KW-0233">DNA recombination</keyword>
<feature type="domain" description="Tyr recombinase" evidence="6">
    <location>
        <begin position="98"/>
        <end position="273"/>
    </location>
</feature>
<dbReference type="AlphaFoldDB" id="A0A935PWM0"/>
<keyword evidence="3 5" id="KW-0238">DNA-binding</keyword>
<dbReference type="GO" id="GO:0015074">
    <property type="term" value="P:DNA integration"/>
    <property type="evidence" value="ECO:0007669"/>
    <property type="project" value="UniProtKB-KW"/>
</dbReference>
<evidence type="ECO:0000256" key="5">
    <source>
        <dbReference type="PROSITE-ProRule" id="PRU01248"/>
    </source>
</evidence>